<evidence type="ECO:0000313" key="1">
    <source>
        <dbReference type="EMBL" id="KNZ61202.1"/>
    </source>
</evidence>
<dbReference type="EMBL" id="LAVV01004854">
    <property type="protein sequence ID" value="KNZ61202.1"/>
    <property type="molecule type" value="Genomic_DNA"/>
</dbReference>
<evidence type="ECO:0000313" key="2">
    <source>
        <dbReference type="Proteomes" id="UP000037035"/>
    </source>
</evidence>
<organism evidence="1 2">
    <name type="scientific">Puccinia sorghi</name>
    <dbReference type="NCBI Taxonomy" id="27349"/>
    <lineage>
        <taxon>Eukaryota</taxon>
        <taxon>Fungi</taxon>
        <taxon>Dikarya</taxon>
        <taxon>Basidiomycota</taxon>
        <taxon>Pucciniomycotina</taxon>
        <taxon>Pucciniomycetes</taxon>
        <taxon>Pucciniales</taxon>
        <taxon>Pucciniaceae</taxon>
        <taxon>Puccinia</taxon>
    </lineage>
</organism>
<dbReference type="Proteomes" id="UP000037035">
    <property type="component" value="Unassembled WGS sequence"/>
</dbReference>
<accession>A0A0L6VKU8</accession>
<protein>
    <submittedName>
        <fullName evidence="1">Uncharacterized protein</fullName>
    </submittedName>
</protein>
<dbReference type="AlphaFoldDB" id="A0A0L6VKU8"/>
<comment type="caution">
    <text evidence="1">The sequence shown here is derived from an EMBL/GenBank/DDBJ whole genome shotgun (WGS) entry which is preliminary data.</text>
</comment>
<name>A0A0L6VKU8_9BASI</name>
<gene>
    <name evidence="1" type="ORF">VP01_1436g1</name>
</gene>
<sequence>MVTSRTIVVSSNASSSSLSIIHASMSSEIQENFFLFSWCSITVGVDGGVSGARKAVECSSTRRHFGLHAPKIKNGFSMELVLADVKIRHEKNKHKNIIPKDIFKPDNNDRRNMKLNHERRNEVPRSVVKEIGKSNMCTKEEMMESDLSVKQKWLGSSFDADEELILSLSRARIGDLLGFAFSFGSIFFEIHEMSVDISSFLLIPELHLFPPSSISPQSSYPVAYEPVSSSYSQFILVSLILCFYSSSIDTSNYFIGSLILFPLSLSRKGPKPFLPLSLSPSSNSLSHSFNTRRDLGLITQLPVSLPCILTWILTWESEKNDSFEGQDEGLQLVLHGEGGDGLDAQEIGEECRKGGLVVNTAVEIKTVSIGDYFSLNPITKTPLLPLFAHCNPERDCECSTFW</sequence>
<dbReference type="VEuPathDB" id="FungiDB:VP01_1436g1"/>
<keyword evidence="2" id="KW-1185">Reference proteome</keyword>
<reference evidence="1 2" key="1">
    <citation type="submission" date="2015-08" db="EMBL/GenBank/DDBJ databases">
        <title>Next Generation Sequencing and Analysis of the Genome of Puccinia sorghi L Schw, the Causal Agent of Maize Common Rust.</title>
        <authorList>
            <person name="Rochi L."/>
            <person name="Burguener G."/>
            <person name="Darino M."/>
            <person name="Turjanski A."/>
            <person name="Kreff E."/>
            <person name="Dieguez M.J."/>
            <person name="Sacco F."/>
        </authorList>
    </citation>
    <scope>NUCLEOTIDE SEQUENCE [LARGE SCALE GENOMIC DNA]</scope>
    <source>
        <strain evidence="1 2">RO10H11247</strain>
    </source>
</reference>
<proteinExistence type="predicted"/>